<evidence type="ECO:0000313" key="3">
    <source>
        <dbReference type="Proteomes" id="UP001317963"/>
    </source>
</evidence>
<proteinExistence type="predicted"/>
<feature type="domain" description="Saccharopine dehydrogenase NADP binding" evidence="1">
    <location>
        <begin position="20"/>
        <end position="119"/>
    </location>
</feature>
<gene>
    <name evidence="2" type="ORF">E0F26_07750</name>
</gene>
<dbReference type="SUPFAM" id="SSF51735">
    <property type="entry name" value="NAD(P)-binding Rossmann-fold domains"/>
    <property type="match status" value="1"/>
</dbReference>
<dbReference type="Pfam" id="PF03435">
    <property type="entry name" value="Sacchrp_dh_NADP"/>
    <property type="match status" value="1"/>
</dbReference>
<dbReference type="InterPro" id="IPR051276">
    <property type="entry name" value="Saccharopine_DH-like_oxidrdct"/>
</dbReference>
<sequence length="411" mass="44270">MNNQHGGIMNDTLDRSFDLVIYGATGFTGALVAEYLHQTQSGLSWAIAGRSQSKLDLLKDRINAPDLETIVADSESPDDMRRLVTSTRVVISTVGPYARFGTPLVEACAAEGTHYCDLTGEPQWMASIFERVSPLAEETGARLIHCCGFDSIPSDLGVFVAQQSMMNKHGLFATKVSGRMGKSKGAVSGGTVASMLLAVEQAVSDPIARKVLNDPYGLYPSELSPGSDGPDQRGVRWDDHFESWTGPFVMAAINSKVVRRSNALASLVYGADFSYDESLLVDNRRSGLLMAGGMSIGMTALAIPPLRRLISKRLPQPGEGPSVSEQENGFFEFFVHAHHPTDSEKDVRICVKGKRDPGYGATSRMLAQAGLSLAFDDLDVEGGIWTPASALGNHLVNRLADVDITFEDVSP</sequence>
<dbReference type="InterPro" id="IPR005097">
    <property type="entry name" value="Sacchrp_dh_NADP-bd"/>
</dbReference>
<dbReference type="PANTHER" id="PTHR12286:SF5">
    <property type="entry name" value="SACCHAROPINE DEHYDROGENASE-LIKE OXIDOREDUCTASE"/>
    <property type="match status" value="1"/>
</dbReference>
<organism evidence="2 3">
    <name type="scientific">Candidatus Paraluminiphilus aquimaris</name>
    <dbReference type="NCBI Taxonomy" id="2518994"/>
    <lineage>
        <taxon>Bacteria</taxon>
        <taxon>Pseudomonadati</taxon>
        <taxon>Pseudomonadota</taxon>
        <taxon>Gammaproteobacteria</taxon>
        <taxon>Cellvibrionales</taxon>
        <taxon>Halieaceae</taxon>
        <taxon>Candidatus Paraluminiphilus</taxon>
    </lineage>
</organism>
<keyword evidence="3" id="KW-1185">Reference proteome</keyword>
<evidence type="ECO:0000259" key="1">
    <source>
        <dbReference type="Pfam" id="PF03435"/>
    </source>
</evidence>
<dbReference type="InterPro" id="IPR036291">
    <property type="entry name" value="NAD(P)-bd_dom_sf"/>
</dbReference>
<dbReference type="EMBL" id="CP036501">
    <property type="protein sequence ID" value="UZP74638.1"/>
    <property type="molecule type" value="Genomic_DNA"/>
</dbReference>
<dbReference type="Proteomes" id="UP001317963">
    <property type="component" value="Chromosome"/>
</dbReference>
<evidence type="ECO:0000313" key="2">
    <source>
        <dbReference type="EMBL" id="UZP74638.1"/>
    </source>
</evidence>
<protein>
    <submittedName>
        <fullName evidence="2">Saccharopine dehydrogenase</fullName>
    </submittedName>
</protein>
<dbReference type="Gene3D" id="3.40.50.720">
    <property type="entry name" value="NAD(P)-binding Rossmann-like Domain"/>
    <property type="match status" value="1"/>
</dbReference>
<name>A0ABY6Q8B3_9GAMM</name>
<reference evidence="2 3" key="1">
    <citation type="submission" date="2019-02" db="EMBL/GenBank/DDBJ databases">
        <title>Halieaceae_genomes.</title>
        <authorList>
            <person name="Li S.-H."/>
        </authorList>
    </citation>
    <scope>NUCLEOTIDE SEQUENCE [LARGE SCALE GENOMIC DNA]</scope>
    <source>
        <strain evidence="2 3">JH123</strain>
    </source>
</reference>
<accession>A0ABY6Q8B3</accession>
<dbReference type="PANTHER" id="PTHR12286">
    <property type="entry name" value="SACCHAROPINE DEHYDROGENASE-LIKE OXIDOREDUCTASE"/>
    <property type="match status" value="1"/>
</dbReference>